<dbReference type="GO" id="GO:0019752">
    <property type="term" value="P:carboxylic acid metabolic process"/>
    <property type="evidence" value="ECO:0007669"/>
    <property type="project" value="UniProtKB-ARBA"/>
</dbReference>
<reference evidence="4 5" key="1">
    <citation type="submission" date="2020-08" db="EMBL/GenBank/DDBJ databases">
        <title>Genome sequence of Nocardioides mesophilus KACC 16243T.</title>
        <authorList>
            <person name="Hyun D.-W."/>
            <person name="Bae J.-W."/>
        </authorList>
    </citation>
    <scope>NUCLEOTIDE SEQUENCE [LARGE SCALE GENOMIC DNA]</scope>
    <source>
        <strain evidence="4 5">KACC 16243</strain>
    </source>
</reference>
<comment type="similarity">
    <text evidence="1">Belongs to the FAH family.</text>
</comment>
<evidence type="ECO:0000256" key="2">
    <source>
        <dbReference type="ARBA" id="ARBA00022723"/>
    </source>
</evidence>
<dbReference type="Gene3D" id="3.90.850.10">
    <property type="entry name" value="Fumarylacetoacetase-like, C-terminal domain"/>
    <property type="match status" value="1"/>
</dbReference>
<protein>
    <submittedName>
        <fullName evidence="4">Fumarylacetoacetate hydrolase family protein</fullName>
    </submittedName>
</protein>
<organism evidence="4 5">
    <name type="scientific">Nocardioides mesophilus</name>
    <dbReference type="NCBI Taxonomy" id="433659"/>
    <lineage>
        <taxon>Bacteria</taxon>
        <taxon>Bacillati</taxon>
        <taxon>Actinomycetota</taxon>
        <taxon>Actinomycetes</taxon>
        <taxon>Propionibacteriales</taxon>
        <taxon>Nocardioidaceae</taxon>
        <taxon>Nocardioides</taxon>
    </lineage>
</organism>
<dbReference type="InterPro" id="IPR051121">
    <property type="entry name" value="FAH"/>
</dbReference>
<dbReference type="GO" id="GO:0046872">
    <property type="term" value="F:metal ion binding"/>
    <property type="evidence" value="ECO:0007669"/>
    <property type="project" value="UniProtKB-KW"/>
</dbReference>
<dbReference type="AlphaFoldDB" id="A0A7G9RFL9"/>
<dbReference type="PANTHER" id="PTHR42796:SF4">
    <property type="entry name" value="FUMARYLACETOACETATE HYDROLASE DOMAIN-CONTAINING PROTEIN 2A"/>
    <property type="match status" value="1"/>
</dbReference>
<dbReference type="GO" id="GO:0016787">
    <property type="term" value="F:hydrolase activity"/>
    <property type="evidence" value="ECO:0007669"/>
    <property type="project" value="UniProtKB-KW"/>
</dbReference>
<evidence type="ECO:0000313" key="4">
    <source>
        <dbReference type="EMBL" id="QNN54394.1"/>
    </source>
</evidence>
<dbReference type="RefSeq" id="WP_187580234.1">
    <property type="nucleotide sequence ID" value="NZ_CP060713.1"/>
</dbReference>
<gene>
    <name evidence="4" type="ORF">H9L09_08730</name>
</gene>
<dbReference type="KEGG" id="nmes:H9L09_08730"/>
<dbReference type="Proteomes" id="UP000515947">
    <property type="component" value="Chromosome"/>
</dbReference>
<evidence type="ECO:0000259" key="3">
    <source>
        <dbReference type="Pfam" id="PF01557"/>
    </source>
</evidence>
<sequence length="282" mass="29903">MKLIGIQSDGDHSIGVVEDGAVRPLATVDEFYADVDGWLDKAKAGTAGFLALSDLQQVPFVPATAKVLCVGLNYLSHASEASMALPDYPTVFGRWASTLVVDGATIPVPDHEDGLDWEVELAVVVGRRLTDASESEAAAAILGYSGFNDVSARKRQFETAQWTLGKNADFSAPLGPVLVTADEWEGTPDLALETLVNGEVMQSSRTSSMIFSPAAILAYVSKTTTLEPGDVIATGTPEGVGFVRSPVRLLVEGDVLESRIESIGAMRNPIAGSAQRNPQQRQ</sequence>
<keyword evidence="4" id="KW-0378">Hydrolase</keyword>
<evidence type="ECO:0000313" key="5">
    <source>
        <dbReference type="Proteomes" id="UP000515947"/>
    </source>
</evidence>
<dbReference type="EMBL" id="CP060713">
    <property type="protein sequence ID" value="QNN54394.1"/>
    <property type="molecule type" value="Genomic_DNA"/>
</dbReference>
<feature type="domain" description="Fumarylacetoacetase-like C-terminal" evidence="3">
    <location>
        <begin position="66"/>
        <end position="270"/>
    </location>
</feature>
<keyword evidence="2" id="KW-0479">Metal-binding</keyword>
<dbReference type="SUPFAM" id="SSF56529">
    <property type="entry name" value="FAH"/>
    <property type="match status" value="1"/>
</dbReference>
<proteinExistence type="inferred from homology"/>
<dbReference type="InterPro" id="IPR036663">
    <property type="entry name" value="Fumarylacetoacetase_C_sf"/>
</dbReference>
<dbReference type="GO" id="GO:0016853">
    <property type="term" value="F:isomerase activity"/>
    <property type="evidence" value="ECO:0007669"/>
    <property type="project" value="UniProtKB-ARBA"/>
</dbReference>
<dbReference type="InterPro" id="IPR011234">
    <property type="entry name" value="Fumarylacetoacetase-like_C"/>
</dbReference>
<keyword evidence="5" id="KW-1185">Reference proteome</keyword>
<dbReference type="Pfam" id="PF01557">
    <property type="entry name" value="FAA_hydrolase"/>
    <property type="match status" value="1"/>
</dbReference>
<dbReference type="FunFam" id="3.90.850.10:FF:000002">
    <property type="entry name" value="2-hydroxyhepta-2,4-diene-1,7-dioate isomerase"/>
    <property type="match status" value="1"/>
</dbReference>
<dbReference type="PANTHER" id="PTHR42796">
    <property type="entry name" value="FUMARYLACETOACETATE HYDROLASE DOMAIN-CONTAINING PROTEIN 2A-RELATED"/>
    <property type="match status" value="1"/>
</dbReference>
<accession>A0A7G9RFL9</accession>
<evidence type="ECO:0000256" key="1">
    <source>
        <dbReference type="ARBA" id="ARBA00010211"/>
    </source>
</evidence>
<name>A0A7G9RFL9_9ACTN</name>